<dbReference type="PROSITE" id="PS51257">
    <property type="entry name" value="PROKAR_LIPOPROTEIN"/>
    <property type="match status" value="1"/>
</dbReference>
<dbReference type="Gene3D" id="3.90.1010.20">
    <property type="match status" value="1"/>
</dbReference>
<evidence type="ECO:0000256" key="1">
    <source>
        <dbReference type="SAM" id="SignalP"/>
    </source>
</evidence>
<protein>
    <recommendedName>
        <fullName evidence="2">FMN-binding domain-containing protein</fullName>
    </recommendedName>
</protein>
<dbReference type="InterPro" id="IPR007329">
    <property type="entry name" value="FMN-bd"/>
</dbReference>
<organism evidence="3">
    <name type="scientific">uncultured Eubacteriales bacterium</name>
    <dbReference type="NCBI Taxonomy" id="172733"/>
    <lineage>
        <taxon>Bacteria</taxon>
        <taxon>Bacillati</taxon>
        <taxon>Bacillota</taxon>
        <taxon>Clostridia</taxon>
        <taxon>Eubacteriales</taxon>
        <taxon>environmental samples</taxon>
    </lineage>
</organism>
<evidence type="ECO:0000313" key="3">
    <source>
        <dbReference type="EMBL" id="SBV93007.1"/>
    </source>
</evidence>
<dbReference type="EMBL" id="FLUN01000001">
    <property type="protein sequence ID" value="SBV93007.1"/>
    <property type="molecule type" value="Genomic_DNA"/>
</dbReference>
<evidence type="ECO:0000259" key="2">
    <source>
        <dbReference type="SMART" id="SM00900"/>
    </source>
</evidence>
<keyword evidence="1" id="KW-0732">Signal</keyword>
<feature type="chain" id="PRO_5039398670" description="FMN-binding domain-containing protein" evidence="1">
    <location>
        <begin position="24"/>
        <end position="126"/>
    </location>
</feature>
<proteinExistence type="predicted"/>
<feature type="signal peptide" evidence="1">
    <location>
        <begin position="1"/>
        <end position="23"/>
    </location>
</feature>
<name>A0A212J0Q5_9FIRM</name>
<sequence length="126" mass="12530">MRNRLSALLAALLIAALSGCTTPAPSVSPSASDGGTGAYTPGTYSAKAQGYRGEVTVTLTVDENNITDVSIEGSDETPEVGGAALDTLAENVKKANSSQIDGVSGATVTSDAVKEATAAALAEAKR</sequence>
<accession>A0A212J0Q5</accession>
<dbReference type="SMART" id="SM00900">
    <property type="entry name" value="FMN_bind"/>
    <property type="match status" value="1"/>
</dbReference>
<gene>
    <name evidence="3" type="ORF">KL86CLO1_10323</name>
</gene>
<reference evidence="3" key="1">
    <citation type="submission" date="2016-04" db="EMBL/GenBank/DDBJ databases">
        <authorList>
            <person name="Evans L.H."/>
            <person name="Alamgir A."/>
            <person name="Owens N."/>
            <person name="Weber N.D."/>
            <person name="Virtaneva K."/>
            <person name="Barbian K."/>
            <person name="Babar A."/>
            <person name="Rosenke K."/>
        </authorList>
    </citation>
    <scope>NUCLEOTIDE SEQUENCE</scope>
    <source>
        <strain evidence="3">86</strain>
    </source>
</reference>
<dbReference type="GO" id="GO:0016020">
    <property type="term" value="C:membrane"/>
    <property type="evidence" value="ECO:0007669"/>
    <property type="project" value="InterPro"/>
</dbReference>
<dbReference type="Pfam" id="PF04205">
    <property type="entry name" value="FMN_bind"/>
    <property type="match status" value="1"/>
</dbReference>
<dbReference type="GO" id="GO:0010181">
    <property type="term" value="F:FMN binding"/>
    <property type="evidence" value="ECO:0007669"/>
    <property type="project" value="InterPro"/>
</dbReference>
<dbReference type="AlphaFoldDB" id="A0A212J0Q5"/>
<feature type="domain" description="FMN-binding" evidence="2">
    <location>
        <begin position="50"/>
        <end position="124"/>
    </location>
</feature>